<dbReference type="GO" id="GO:0003723">
    <property type="term" value="F:RNA binding"/>
    <property type="evidence" value="ECO:0007669"/>
    <property type="project" value="InterPro"/>
</dbReference>
<feature type="domain" description="ANTAR" evidence="1">
    <location>
        <begin position="133"/>
        <end position="194"/>
    </location>
</feature>
<reference evidence="2 3" key="1">
    <citation type="submission" date="2018-01" db="EMBL/GenBank/DDBJ databases">
        <title>Genome sequence of a Cantenovulum-like bacteria.</title>
        <authorList>
            <person name="Tan W.R."/>
            <person name="Lau N.-S."/>
            <person name="Go F."/>
            <person name="Amirul A.-A.A."/>
        </authorList>
    </citation>
    <scope>NUCLEOTIDE SEQUENCE [LARGE SCALE GENOMIC DNA]</scope>
    <source>
        <strain evidence="2 3">CCB-QB4</strain>
    </source>
</reference>
<evidence type="ECO:0000313" key="2">
    <source>
        <dbReference type="EMBL" id="AWB66904.1"/>
    </source>
</evidence>
<dbReference type="OrthoDB" id="9782798at2"/>
<dbReference type="InterPro" id="IPR036388">
    <property type="entry name" value="WH-like_DNA-bd_sf"/>
</dbReference>
<dbReference type="Gene3D" id="3.40.50.2300">
    <property type="match status" value="1"/>
</dbReference>
<dbReference type="KEGG" id="cate:C2869_10865"/>
<dbReference type="Gene3D" id="1.10.10.10">
    <property type="entry name" value="Winged helix-like DNA-binding domain superfamily/Winged helix DNA-binding domain"/>
    <property type="match status" value="1"/>
</dbReference>
<dbReference type="SUPFAM" id="SSF52172">
    <property type="entry name" value="CheY-like"/>
    <property type="match status" value="1"/>
</dbReference>
<dbReference type="InterPro" id="IPR011006">
    <property type="entry name" value="CheY-like_superfamily"/>
</dbReference>
<dbReference type="PIRSF" id="PIRSF036382">
    <property type="entry name" value="RR_antiterm"/>
    <property type="match status" value="1"/>
</dbReference>
<dbReference type="InterPro" id="IPR005561">
    <property type="entry name" value="ANTAR"/>
</dbReference>
<dbReference type="PROSITE" id="PS50921">
    <property type="entry name" value="ANTAR"/>
    <property type="match status" value="1"/>
</dbReference>
<dbReference type="EMBL" id="CP026604">
    <property type="protein sequence ID" value="AWB66904.1"/>
    <property type="molecule type" value="Genomic_DNA"/>
</dbReference>
<proteinExistence type="predicted"/>
<dbReference type="Pfam" id="PF03861">
    <property type="entry name" value="ANTAR"/>
    <property type="match status" value="1"/>
</dbReference>
<dbReference type="RefSeq" id="WP_108602960.1">
    <property type="nucleotide sequence ID" value="NZ_CP026604.1"/>
</dbReference>
<accession>A0A2S0VRS1</accession>
<dbReference type="InterPro" id="IPR008327">
    <property type="entry name" value="Sig_transdc_resp-reg_antiterm"/>
</dbReference>
<sequence length="201" mass="23133">MENIYHPQVQSDKTALLFVESEEFERSIKDALLTASYSVLPMVVDNFVLQKLESFDPDVIILDVDRIKPSHIATLNIIQQITPKPIVFYVEYPTHDMIKAVIDSKINAYIASDRLPYHVEATLQIAFARFNEVQALRSELSEVKDKLENRKWLDRAKGLIMQQKGISENDAHKMLRKMAMDKGKKMDVVARDLVSYMEAFS</sequence>
<organism evidence="2 3">
    <name type="scientific">Saccharobesus litoralis</name>
    <dbReference type="NCBI Taxonomy" id="2172099"/>
    <lineage>
        <taxon>Bacteria</taxon>
        <taxon>Pseudomonadati</taxon>
        <taxon>Pseudomonadota</taxon>
        <taxon>Gammaproteobacteria</taxon>
        <taxon>Alteromonadales</taxon>
        <taxon>Alteromonadaceae</taxon>
        <taxon>Saccharobesus</taxon>
    </lineage>
</organism>
<dbReference type="SMART" id="SM01012">
    <property type="entry name" value="ANTAR"/>
    <property type="match status" value="1"/>
</dbReference>
<evidence type="ECO:0000313" key="3">
    <source>
        <dbReference type="Proteomes" id="UP000244441"/>
    </source>
</evidence>
<gene>
    <name evidence="2" type="ORF">C2869_10865</name>
</gene>
<keyword evidence="3" id="KW-1185">Reference proteome</keyword>
<protein>
    <recommendedName>
        <fullName evidence="1">ANTAR domain-containing protein</fullName>
    </recommendedName>
</protein>
<evidence type="ECO:0000259" key="1">
    <source>
        <dbReference type="PROSITE" id="PS50921"/>
    </source>
</evidence>
<dbReference type="Proteomes" id="UP000244441">
    <property type="component" value="Chromosome"/>
</dbReference>
<name>A0A2S0VRS1_9ALTE</name>
<dbReference type="AlphaFoldDB" id="A0A2S0VRS1"/>